<dbReference type="InterPro" id="IPR011460">
    <property type="entry name" value="Lcl_C"/>
</dbReference>
<evidence type="ECO:0000259" key="1">
    <source>
        <dbReference type="Pfam" id="PF07603"/>
    </source>
</evidence>
<comment type="caution">
    <text evidence="2">The sequence shown here is derived from an EMBL/GenBank/DDBJ whole genome shotgun (WGS) entry which is preliminary data.</text>
</comment>
<evidence type="ECO:0000313" key="3">
    <source>
        <dbReference type="Proteomes" id="UP000054662"/>
    </source>
</evidence>
<sequence>MPWISASLGFGFNYVHSFQNPPLIYEAIVNPNFASHTQTAFTYTLSAGVQKTLNKHWQVEVGYEFADWGKSQLGHAAEQTLNNGIGLDHLDTNGILFNSLTAHRDMKMKLTQFIRKLSVGLSAFCIISTASAAYPLWTFTPNPNYPPKVSINSSQTATVVYSVQNQSRKSKWLVIQPITGVGQSFPCRLTPYGQPGSSCSLILAVTGNQLLKEGVHTGPILCEANSNGTPNPNQCYRPSAPDNLNITLTNPTVGVTITVNPFILLIAENSTKTVTVTNEASSSASANNVIATIPSGSGISIQSTTCGSSLSIGANCTITFASTAQEGPTIIPVKGNNTNTANVYAAVTDQPLISITGPVQQSRIVSTDGVTTLNLEVTNDSDSIFNANNITVSDKVSCPNLSVDASNCTSIAPGANCQLALTTTTPYAPCTITISGSNTGNSPTTLISFSHLGGLVFQKSGANGKVVIDAGSEFTSEWTFPSKADIPGAMSDDDGVSNTNAIVVNSACTNQTTNCAAYRCRAISADWYLPAKNELQAVIFALCPGSSYPCAFGAFSSTSYWSSTQWFAATNAYSVDIPSGNFGPSDKNGSKPVRCIRDF</sequence>
<reference evidence="2 3" key="1">
    <citation type="submission" date="2015-11" db="EMBL/GenBank/DDBJ databases">
        <title>Genomic analysis of 38 Legionella species identifies large and diverse effector repertoires.</title>
        <authorList>
            <person name="Burstein D."/>
            <person name="Amaro F."/>
            <person name="Zusman T."/>
            <person name="Lifshitz Z."/>
            <person name="Cohen O."/>
            <person name="Gilbert J.A."/>
            <person name="Pupko T."/>
            <person name="Shuman H.A."/>
            <person name="Segal G."/>
        </authorList>
    </citation>
    <scope>NUCLEOTIDE SEQUENCE [LARGE SCALE GENOMIC DNA]</scope>
    <source>
        <strain evidence="2 3">ATCC 49508</strain>
    </source>
</reference>
<proteinExistence type="predicted"/>
<dbReference type="SUPFAM" id="SSF56925">
    <property type="entry name" value="OMPA-like"/>
    <property type="match status" value="1"/>
</dbReference>
<organism evidence="2 3">
    <name type="scientific">Legionella worsleiensis</name>
    <dbReference type="NCBI Taxonomy" id="45076"/>
    <lineage>
        <taxon>Bacteria</taxon>
        <taxon>Pseudomonadati</taxon>
        <taxon>Pseudomonadota</taxon>
        <taxon>Gammaproteobacteria</taxon>
        <taxon>Legionellales</taxon>
        <taxon>Legionellaceae</taxon>
        <taxon>Legionella</taxon>
    </lineage>
</organism>
<dbReference type="InterPro" id="IPR011250">
    <property type="entry name" value="OMP/PagP_B-barrel"/>
</dbReference>
<dbReference type="RefSeq" id="WP_058493912.1">
    <property type="nucleotide sequence ID" value="NZ_CBCRUR010000008.1"/>
</dbReference>
<evidence type="ECO:0000313" key="2">
    <source>
        <dbReference type="EMBL" id="KTD76926.1"/>
    </source>
</evidence>
<keyword evidence="3" id="KW-1185">Reference proteome</keyword>
<dbReference type="EMBL" id="LNZC01000027">
    <property type="protein sequence ID" value="KTD76926.1"/>
    <property type="molecule type" value="Genomic_DNA"/>
</dbReference>
<dbReference type="STRING" id="45076.Lwor_2151"/>
<dbReference type="AlphaFoldDB" id="A0A0W1A6E5"/>
<accession>A0A0W1A6E5</accession>
<protein>
    <recommendedName>
        <fullName evidence="1">Lcl C-terminal domain-containing protein</fullName>
    </recommendedName>
</protein>
<dbReference type="Proteomes" id="UP000054662">
    <property type="component" value="Unassembled WGS sequence"/>
</dbReference>
<name>A0A0W1A6E5_9GAMM</name>
<gene>
    <name evidence="2" type="ORF">Lwor_2151</name>
</gene>
<dbReference type="Gene3D" id="2.40.160.20">
    <property type="match status" value="1"/>
</dbReference>
<dbReference type="PATRIC" id="fig|45076.6.peg.2355"/>
<dbReference type="Pfam" id="PF07603">
    <property type="entry name" value="Lcl_C"/>
    <property type="match status" value="1"/>
</dbReference>
<feature type="domain" description="Lcl C-terminal" evidence="1">
    <location>
        <begin position="517"/>
        <end position="597"/>
    </location>
</feature>